<dbReference type="InterPro" id="IPR050266">
    <property type="entry name" value="AB_hydrolase_sf"/>
</dbReference>
<dbReference type="EMBL" id="VCPC01000005">
    <property type="protein sequence ID" value="TMV09275.1"/>
    <property type="molecule type" value="Genomic_DNA"/>
</dbReference>
<dbReference type="SUPFAM" id="SSF53474">
    <property type="entry name" value="alpha/beta-Hydrolases"/>
    <property type="match status" value="1"/>
</dbReference>
<dbReference type="InterPro" id="IPR000639">
    <property type="entry name" value="Epox_hydrolase-like"/>
</dbReference>
<accession>A0ABY2X2R5</accession>
<sequence>MTTTQTAGMCIEQQGDGPAVILLHGLGATSNSFQPLMTALGGRRVIRPDLPGAGRSPTPRAGLDLRGLVDAVLRMADELGVGDADLVGHSFGSLIAQHVAQARPALARTLTLFGPLIEPADAARDRLRARADLARDQGMDVVGEQMAAGGLASGAADANAAAVAFVRESHMRQDAEGFAQNCEALAGAHRADPGALKMPVLIVTGEEDGVGPPSVAHQLADEVAQGRAVILPACGHWTPIEKPADCRRLLTENLGRG</sequence>
<gene>
    <name evidence="2" type="ORF">FGK64_19515</name>
</gene>
<dbReference type="PANTHER" id="PTHR43798">
    <property type="entry name" value="MONOACYLGLYCEROL LIPASE"/>
    <property type="match status" value="1"/>
</dbReference>
<dbReference type="RefSeq" id="WP_138865547.1">
    <property type="nucleotide sequence ID" value="NZ_VCPC01000005.1"/>
</dbReference>
<dbReference type="PRINTS" id="PR00412">
    <property type="entry name" value="EPOXHYDRLASE"/>
</dbReference>
<organism evidence="2 3">
    <name type="scientific">Arenibacterium halophilum</name>
    <dbReference type="NCBI Taxonomy" id="2583821"/>
    <lineage>
        <taxon>Bacteria</taxon>
        <taxon>Pseudomonadati</taxon>
        <taxon>Pseudomonadota</taxon>
        <taxon>Alphaproteobacteria</taxon>
        <taxon>Rhodobacterales</taxon>
        <taxon>Paracoccaceae</taxon>
        <taxon>Arenibacterium</taxon>
    </lineage>
</organism>
<dbReference type="PRINTS" id="PR00111">
    <property type="entry name" value="ABHYDROLASE"/>
</dbReference>
<comment type="caution">
    <text evidence="2">The sequence shown here is derived from an EMBL/GenBank/DDBJ whole genome shotgun (WGS) entry which is preliminary data.</text>
</comment>
<evidence type="ECO:0000313" key="3">
    <source>
        <dbReference type="Proteomes" id="UP001191082"/>
    </source>
</evidence>
<protein>
    <submittedName>
        <fullName evidence="2">Alpha/beta hydrolase</fullName>
    </submittedName>
</protein>
<dbReference type="GO" id="GO:0016787">
    <property type="term" value="F:hydrolase activity"/>
    <property type="evidence" value="ECO:0007669"/>
    <property type="project" value="UniProtKB-KW"/>
</dbReference>
<evidence type="ECO:0000313" key="2">
    <source>
        <dbReference type="EMBL" id="TMV09275.1"/>
    </source>
</evidence>
<dbReference type="Pfam" id="PF00561">
    <property type="entry name" value="Abhydrolase_1"/>
    <property type="match status" value="1"/>
</dbReference>
<dbReference type="Gene3D" id="3.40.50.1820">
    <property type="entry name" value="alpha/beta hydrolase"/>
    <property type="match status" value="1"/>
</dbReference>
<proteinExistence type="predicted"/>
<dbReference type="InterPro" id="IPR029058">
    <property type="entry name" value="AB_hydrolase_fold"/>
</dbReference>
<evidence type="ECO:0000259" key="1">
    <source>
        <dbReference type="Pfam" id="PF00561"/>
    </source>
</evidence>
<keyword evidence="3" id="KW-1185">Reference proteome</keyword>
<keyword evidence="2" id="KW-0378">Hydrolase</keyword>
<dbReference type="PANTHER" id="PTHR43798:SF33">
    <property type="entry name" value="HYDROLASE, PUTATIVE (AFU_ORTHOLOGUE AFUA_2G14860)-RELATED"/>
    <property type="match status" value="1"/>
</dbReference>
<feature type="domain" description="AB hydrolase-1" evidence="1">
    <location>
        <begin position="18"/>
        <end position="243"/>
    </location>
</feature>
<dbReference type="Proteomes" id="UP001191082">
    <property type="component" value="Unassembled WGS sequence"/>
</dbReference>
<name>A0ABY2X2R5_9RHOB</name>
<dbReference type="InterPro" id="IPR000073">
    <property type="entry name" value="AB_hydrolase_1"/>
</dbReference>
<reference evidence="2 3" key="1">
    <citation type="submission" date="2019-05" db="EMBL/GenBank/DDBJ databases">
        <title>Marivita sp. nov. isolated from sea sediment.</title>
        <authorList>
            <person name="Kim W."/>
        </authorList>
    </citation>
    <scope>NUCLEOTIDE SEQUENCE [LARGE SCALE GENOMIC DNA]</scope>
    <source>
        <strain evidence="2 3">CAU 1492</strain>
    </source>
</reference>